<evidence type="ECO:0000313" key="3">
    <source>
        <dbReference type="Proteomes" id="UP000004848"/>
    </source>
</evidence>
<proteinExistence type="predicted"/>
<gene>
    <name evidence="2" type="ORF">SIAM614_12198</name>
</gene>
<sequence>MYDTRSQNEDLMSSALSPVSNVSPQTSKTPQKQPSETENRFLQFRTFLAEQYQDWRELPEEQRIRHEYLEEHGLTELSLDNLSPRNRAIHEEKIAELTKQPVVSPTPYRGAKAGDALSRPVITLQSVLEVYDASQEVEAADATADSKA</sequence>
<dbReference type="Proteomes" id="UP000004848">
    <property type="component" value="Unassembled WGS sequence"/>
</dbReference>
<reference evidence="2 3" key="1">
    <citation type="submission" date="2006-05" db="EMBL/GenBank/DDBJ databases">
        <authorList>
            <person name="King G."/>
            <person name="Ferriera S."/>
            <person name="Johnson J."/>
            <person name="Kravitz S."/>
            <person name="Beeson K."/>
            <person name="Sutton G."/>
            <person name="Rogers Y.-H."/>
            <person name="Friedman R."/>
            <person name="Frazier M."/>
            <person name="Venter J.C."/>
        </authorList>
    </citation>
    <scope>NUCLEOTIDE SEQUENCE [LARGE SCALE GENOMIC DNA]</scope>
    <source>
        <strain evidence="3">ATCC 25650 / DSM 13394 / JCM 20685 / NBRC 16684 / NCIMB 2208 / IAM 12614 / B1</strain>
    </source>
</reference>
<comment type="caution">
    <text evidence="2">The sequence shown here is derived from an EMBL/GenBank/DDBJ whole genome shotgun (WGS) entry which is preliminary data.</text>
</comment>
<accession>A0NTX7</accession>
<evidence type="ECO:0000256" key="1">
    <source>
        <dbReference type="SAM" id="MobiDB-lite"/>
    </source>
</evidence>
<protein>
    <submittedName>
        <fullName evidence="2">Uncharacterized protein</fullName>
    </submittedName>
</protein>
<organism evidence="2 3">
    <name type="scientific">Roseibium aggregatum (strain ATCC 25650 / DSM 13394 / JCM 20685 / NBRC 16684 / NCIMB 2208 / IAM 12614 / B1)</name>
    <name type="common">Stappia aggregata</name>
    <dbReference type="NCBI Taxonomy" id="384765"/>
    <lineage>
        <taxon>Bacteria</taxon>
        <taxon>Pseudomonadati</taxon>
        <taxon>Pseudomonadota</taxon>
        <taxon>Alphaproteobacteria</taxon>
        <taxon>Hyphomicrobiales</taxon>
        <taxon>Stappiaceae</taxon>
        <taxon>Roseibium</taxon>
    </lineage>
</organism>
<feature type="compositionally biased region" description="Polar residues" evidence="1">
    <location>
        <begin position="9"/>
        <end position="36"/>
    </location>
</feature>
<name>A0NTX7_ROSAI</name>
<dbReference type="AlphaFoldDB" id="A0NTX7"/>
<dbReference type="EMBL" id="AAUW01000008">
    <property type="protein sequence ID" value="EAV43886.1"/>
    <property type="molecule type" value="Genomic_DNA"/>
</dbReference>
<evidence type="ECO:0000313" key="2">
    <source>
        <dbReference type="EMBL" id="EAV43886.1"/>
    </source>
</evidence>
<feature type="region of interest" description="Disordered" evidence="1">
    <location>
        <begin position="1"/>
        <end position="39"/>
    </location>
</feature>